<proteinExistence type="predicted"/>
<dbReference type="InterPro" id="IPR050155">
    <property type="entry name" value="HAD-like_hydrolase_sf"/>
</dbReference>
<reference evidence="1 2" key="1">
    <citation type="journal article" date="2011" name="Stand. Genomic Sci.">
        <title>Complete genome sequence of Thermomonospora curvata type strain (B9).</title>
        <authorList>
            <person name="Chertkov O."/>
            <person name="Sikorski J."/>
            <person name="Nolan M."/>
            <person name="Lapidus A."/>
            <person name="Lucas S."/>
            <person name="Del Rio T.G."/>
            <person name="Tice H."/>
            <person name="Cheng J.F."/>
            <person name="Goodwin L."/>
            <person name="Pitluck S."/>
            <person name="Liolios K."/>
            <person name="Ivanova N."/>
            <person name="Mavromatis K."/>
            <person name="Mikhailova N."/>
            <person name="Ovchinnikova G."/>
            <person name="Pati A."/>
            <person name="Chen A."/>
            <person name="Palaniappan K."/>
            <person name="Djao O.D."/>
            <person name="Land M."/>
            <person name="Hauser L."/>
            <person name="Chang Y.J."/>
            <person name="Jeffries C.D."/>
            <person name="Brettin T."/>
            <person name="Han C."/>
            <person name="Detter J.C."/>
            <person name="Rohde M."/>
            <person name="Goker M."/>
            <person name="Woyke T."/>
            <person name="Bristow J."/>
            <person name="Eisen J.A."/>
            <person name="Markowitz V."/>
            <person name="Hugenholtz P."/>
            <person name="Klenk H.P."/>
            <person name="Kyrpides N.C."/>
        </authorList>
    </citation>
    <scope>NUCLEOTIDE SEQUENCE [LARGE SCALE GENOMIC DNA]</scope>
    <source>
        <strain evidence="2">ATCC 19995 / DSM 43183 / JCM 3096 / KCTC 9072 / NBRC 15933 / NCIMB 10081 / Henssen B9</strain>
    </source>
</reference>
<dbReference type="eggNOG" id="COG1011">
    <property type="taxonomic scope" value="Bacteria"/>
</dbReference>
<dbReference type="PANTHER" id="PTHR43434:SF1">
    <property type="entry name" value="PHOSPHOGLYCOLATE PHOSPHATASE"/>
    <property type="match status" value="1"/>
</dbReference>
<dbReference type="STRING" id="471852.Tcur_3336"/>
<organism evidence="1 2">
    <name type="scientific">Thermomonospora curvata (strain ATCC 19995 / DSM 43183 / JCM 3096 / KCTC 9072 / NBRC 15933 / NCIMB 10081 / Henssen B9)</name>
    <dbReference type="NCBI Taxonomy" id="471852"/>
    <lineage>
        <taxon>Bacteria</taxon>
        <taxon>Bacillati</taxon>
        <taxon>Actinomycetota</taxon>
        <taxon>Actinomycetes</taxon>
        <taxon>Streptosporangiales</taxon>
        <taxon>Thermomonosporaceae</taxon>
        <taxon>Thermomonospora</taxon>
    </lineage>
</organism>
<dbReference type="EMBL" id="CP001738">
    <property type="protein sequence ID" value="ACY98874.1"/>
    <property type="molecule type" value="Genomic_DNA"/>
</dbReference>
<dbReference type="SFLD" id="SFLDG01129">
    <property type="entry name" value="C1.5:_HAD__Beta-PGM__Phosphata"/>
    <property type="match status" value="1"/>
</dbReference>
<sequence>MEKKAYPQVSGDSYHPSMAVDAVIFDWGGTLTPWHDVELGEMWRTICASHLAPDEVERIARALLEAEDELWRRSREEHRSATLDELFELAGVQPTEELLDTKFRAWEPHTFTDPDAADLLSGLRERGIKVGVLSNTLWSREWHERIFARDGVLDLIDGAVYSSEIPWTKPHAQAFRLAMEAVGAEDPARCVFVGDRPFEDVHGAKSAGMRAVQIWHSSADSLPGGGPHLAPPDAVIHRLSDLWPHVDKWAD</sequence>
<gene>
    <name evidence="1" type="ordered locus">Tcur_3336</name>
</gene>
<dbReference type="NCBIfam" id="TIGR01549">
    <property type="entry name" value="HAD-SF-IA-v1"/>
    <property type="match status" value="1"/>
</dbReference>
<dbReference type="InterPro" id="IPR036412">
    <property type="entry name" value="HAD-like_sf"/>
</dbReference>
<dbReference type="InterPro" id="IPR006439">
    <property type="entry name" value="HAD-SF_hydro_IA"/>
</dbReference>
<dbReference type="Pfam" id="PF00702">
    <property type="entry name" value="Hydrolase"/>
    <property type="match status" value="1"/>
</dbReference>
<dbReference type="Proteomes" id="UP000001918">
    <property type="component" value="Chromosome"/>
</dbReference>
<accession>D1AAG1</accession>
<protein>
    <submittedName>
        <fullName evidence="1">HAD-superfamily hydrolase, subfamily IA, variant 1</fullName>
    </submittedName>
</protein>
<dbReference type="GO" id="GO:0006281">
    <property type="term" value="P:DNA repair"/>
    <property type="evidence" value="ECO:0007669"/>
    <property type="project" value="TreeGrafter"/>
</dbReference>
<dbReference type="AlphaFoldDB" id="D1AAG1"/>
<evidence type="ECO:0000313" key="1">
    <source>
        <dbReference type="EMBL" id="ACY98874.1"/>
    </source>
</evidence>
<keyword evidence="1" id="KW-0378">Hydrolase</keyword>
<dbReference type="SUPFAM" id="SSF56784">
    <property type="entry name" value="HAD-like"/>
    <property type="match status" value="1"/>
</dbReference>
<dbReference type="KEGG" id="tcu:Tcur_3336"/>
<dbReference type="Gene3D" id="3.40.50.1000">
    <property type="entry name" value="HAD superfamily/HAD-like"/>
    <property type="match status" value="1"/>
</dbReference>
<dbReference type="PANTHER" id="PTHR43434">
    <property type="entry name" value="PHOSPHOGLYCOLATE PHOSPHATASE"/>
    <property type="match status" value="1"/>
</dbReference>
<dbReference type="SFLD" id="SFLDS00003">
    <property type="entry name" value="Haloacid_Dehalogenase"/>
    <property type="match status" value="1"/>
</dbReference>
<evidence type="ECO:0000313" key="2">
    <source>
        <dbReference type="Proteomes" id="UP000001918"/>
    </source>
</evidence>
<name>D1AAG1_THECD</name>
<keyword evidence="2" id="KW-1185">Reference proteome</keyword>
<dbReference type="PRINTS" id="PR00413">
    <property type="entry name" value="HADHALOGNASE"/>
</dbReference>
<dbReference type="HOGENOM" id="CLU_045011_8_3_11"/>
<dbReference type="InterPro" id="IPR023214">
    <property type="entry name" value="HAD_sf"/>
</dbReference>
<dbReference type="GO" id="GO:0008967">
    <property type="term" value="F:phosphoglycolate phosphatase activity"/>
    <property type="evidence" value="ECO:0007669"/>
    <property type="project" value="TreeGrafter"/>
</dbReference>